<dbReference type="OrthoDB" id="9792653at2"/>
<dbReference type="Gene3D" id="1.25.40.10">
    <property type="entry name" value="Tetratricopeptide repeat domain"/>
    <property type="match status" value="1"/>
</dbReference>
<proteinExistence type="predicted"/>
<dbReference type="AlphaFoldDB" id="M4NIE1"/>
<dbReference type="InterPro" id="IPR050767">
    <property type="entry name" value="Sel1_AlgK"/>
</dbReference>
<keyword evidence="4" id="KW-0472">Membrane</keyword>
<evidence type="ECO:0000256" key="1">
    <source>
        <dbReference type="ARBA" id="ARBA00004167"/>
    </source>
</evidence>
<dbReference type="InterPro" id="IPR006597">
    <property type="entry name" value="Sel1-like"/>
</dbReference>
<feature type="chain" id="PRO_5004056362" evidence="5">
    <location>
        <begin position="22"/>
        <end position="529"/>
    </location>
</feature>
<dbReference type="eggNOG" id="COG0790">
    <property type="taxonomic scope" value="Bacteria"/>
</dbReference>
<dbReference type="Pfam" id="PF03544">
    <property type="entry name" value="TonB_C"/>
    <property type="match status" value="1"/>
</dbReference>
<comment type="subcellular location">
    <subcellularLocation>
        <location evidence="1">Membrane</location>
        <topology evidence="1">Single-pass membrane protein</topology>
    </subcellularLocation>
</comment>
<dbReference type="InterPro" id="IPR037682">
    <property type="entry name" value="TonB_C"/>
</dbReference>
<evidence type="ECO:0000259" key="6">
    <source>
        <dbReference type="PROSITE" id="PS52015"/>
    </source>
</evidence>
<name>M4NIE1_9GAMM</name>
<dbReference type="RefSeq" id="WP_015448049.1">
    <property type="nucleotide sequence ID" value="NC_020541.1"/>
</dbReference>
<keyword evidence="8" id="KW-1185">Reference proteome</keyword>
<evidence type="ECO:0000256" key="5">
    <source>
        <dbReference type="SAM" id="SignalP"/>
    </source>
</evidence>
<protein>
    <submittedName>
        <fullName evidence="7">TonB family protein</fullName>
    </submittedName>
</protein>
<evidence type="ECO:0000313" key="7">
    <source>
        <dbReference type="EMBL" id="AGG89438.1"/>
    </source>
</evidence>
<accession>M4NIE1</accession>
<dbReference type="NCBIfam" id="TIGR01352">
    <property type="entry name" value="tonB_Cterm"/>
    <property type="match status" value="1"/>
</dbReference>
<dbReference type="Pfam" id="PF08238">
    <property type="entry name" value="Sel1"/>
    <property type="match status" value="4"/>
</dbReference>
<dbReference type="GO" id="GO:0055085">
    <property type="term" value="P:transmembrane transport"/>
    <property type="evidence" value="ECO:0007669"/>
    <property type="project" value="InterPro"/>
</dbReference>
<dbReference type="SUPFAM" id="SSF81901">
    <property type="entry name" value="HCP-like"/>
    <property type="match status" value="1"/>
</dbReference>
<evidence type="ECO:0000256" key="4">
    <source>
        <dbReference type="ARBA" id="ARBA00023136"/>
    </source>
</evidence>
<gene>
    <name evidence="7" type="ORF">R2APBS1_2342</name>
</gene>
<dbReference type="InterPro" id="IPR006260">
    <property type="entry name" value="TonB/TolA_C"/>
</dbReference>
<keyword evidence="2" id="KW-0812">Transmembrane</keyword>
<dbReference type="EMBL" id="CP003470">
    <property type="protein sequence ID" value="AGG89438.1"/>
    <property type="molecule type" value="Genomic_DNA"/>
</dbReference>
<evidence type="ECO:0000256" key="3">
    <source>
        <dbReference type="ARBA" id="ARBA00022989"/>
    </source>
</evidence>
<dbReference type="Proteomes" id="UP000011859">
    <property type="component" value="Chromosome"/>
</dbReference>
<dbReference type="KEGG" id="rhd:R2APBS1_2342"/>
<dbReference type="PANTHER" id="PTHR11102">
    <property type="entry name" value="SEL-1-LIKE PROTEIN"/>
    <property type="match status" value="1"/>
</dbReference>
<dbReference type="eggNOG" id="COG0810">
    <property type="taxonomic scope" value="Bacteria"/>
</dbReference>
<dbReference type="PANTHER" id="PTHR11102:SF160">
    <property type="entry name" value="ERAD-ASSOCIATED E3 UBIQUITIN-PROTEIN LIGASE COMPONENT HRD3"/>
    <property type="match status" value="1"/>
</dbReference>
<dbReference type="InterPro" id="IPR011990">
    <property type="entry name" value="TPR-like_helical_dom_sf"/>
</dbReference>
<reference evidence="7 8" key="1">
    <citation type="submission" date="2012-04" db="EMBL/GenBank/DDBJ databases">
        <title>Complete genome of Rhodanobacter sp. 2APBS1.</title>
        <authorList>
            <consortium name="US DOE Joint Genome Institute"/>
            <person name="Huntemann M."/>
            <person name="Wei C.-L."/>
            <person name="Han J."/>
            <person name="Detter J.C."/>
            <person name="Han C."/>
            <person name="Tapia R."/>
            <person name="Munk A.C.C."/>
            <person name="Chen A."/>
            <person name="Krypides N."/>
            <person name="Mavromatis K."/>
            <person name="Markowitz V."/>
            <person name="Szeto E."/>
            <person name="Ivanova N."/>
            <person name="Mikhailova N."/>
            <person name="Ovchinnikova G."/>
            <person name="Pagani I."/>
            <person name="Pati A."/>
            <person name="Goodwin L."/>
            <person name="Peters L."/>
            <person name="Pitluck S."/>
            <person name="Woyke T."/>
            <person name="Prakash O."/>
            <person name="Elkins J."/>
            <person name="Brown S."/>
            <person name="Palumbo A."/>
            <person name="Hemme C."/>
            <person name="Zhou J."/>
            <person name="Watson D."/>
            <person name="Jardine P."/>
            <person name="Kostka J."/>
            <person name="Green S."/>
        </authorList>
    </citation>
    <scope>NUCLEOTIDE SEQUENCE [LARGE SCALE GENOMIC DNA]</scope>
    <source>
        <strain evidence="7 8">2APBS1</strain>
    </source>
</reference>
<keyword evidence="5" id="KW-0732">Signal</keyword>
<dbReference type="SMART" id="SM00671">
    <property type="entry name" value="SEL1"/>
    <property type="match status" value="4"/>
</dbReference>
<keyword evidence="3" id="KW-1133">Transmembrane helix</keyword>
<feature type="domain" description="TonB C-terminal" evidence="6">
    <location>
        <begin position="268"/>
        <end position="364"/>
    </location>
</feature>
<dbReference type="PROSITE" id="PS52015">
    <property type="entry name" value="TONB_CTD"/>
    <property type="match status" value="1"/>
</dbReference>
<evidence type="ECO:0000256" key="2">
    <source>
        <dbReference type="ARBA" id="ARBA00022692"/>
    </source>
</evidence>
<dbReference type="GO" id="GO:0016020">
    <property type="term" value="C:membrane"/>
    <property type="evidence" value="ECO:0007669"/>
    <property type="project" value="UniProtKB-SubCell"/>
</dbReference>
<sequence precursor="true">MKAKGLILGCMLLWMVGAAHASDLVAGEAAIRRGDYAVALVELRPLATQGVAAAQADIGSMYQQGLGVTKDVTQARQWYFKAATQGFGPAQSRLGHLYMDGKGGDQDYAKAFEWLGKAAEQGDVAAQSNLGMLYLRGLGTAQDFAKAAGWFFASATGGNAYAQTDLGLMYASGRGVPRDVAVGYALLVLSAPTLDASSGVAGGSARNRKVVAGLMTPTQLEASKLLASQMRVEGILPTLTKRGIALPQTMLDPTRPRAPPPPSAGILPAGIDLTYQRAHPAQYPKEAVAARHQGRVVVLALLKSNGEVEDAKVESSSGYPELDASALAAVSNWKYAPCTRYRQPVACYVREPVNFALTAGLAGLAVSTSGQQSDVPSGGESKCRPEMTVKECELTRMAGLLKRMDQASATISRSPGVAGNSLMDGYALAIQTAVTKNWLLPDGLPKATCRVNVVQLPGGKVESATADISCPYDDQGRRSVVNAVLRTENLPYKGFESVFRRNIVLTFFPPEPVSTEQTRTEKSGAIGGN</sequence>
<dbReference type="HOGENOM" id="CLU_514691_0_0_6"/>
<organism evidence="7 8">
    <name type="scientific">Rhodanobacter denitrificans</name>
    <dbReference type="NCBI Taxonomy" id="666685"/>
    <lineage>
        <taxon>Bacteria</taxon>
        <taxon>Pseudomonadati</taxon>
        <taxon>Pseudomonadota</taxon>
        <taxon>Gammaproteobacteria</taxon>
        <taxon>Lysobacterales</taxon>
        <taxon>Rhodanobacteraceae</taxon>
        <taxon>Rhodanobacter</taxon>
    </lineage>
</organism>
<evidence type="ECO:0000313" key="8">
    <source>
        <dbReference type="Proteomes" id="UP000011859"/>
    </source>
</evidence>
<dbReference type="SUPFAM" id="SSF74653">
    <property type="entry name" value="TolA/TonB C-terminal domain"/>
    <property type="match status" value="2"/>
</dbReference>
<dbReference type="Gene3D" id="3.30.1150.10">
    <property type="match status" value="2"/>
</dbReference>
<dbReference type="STRING" id="666685.R2APBS1_2342"/>
<feature type="signal peptide" evidence="5">
    <location>
        <begin position="1"/>
        <end position="21"/>
    </location>
</feature>